<reference evidence="1" key="1">
    <citation type="submission" date="2018-04" db="EMBL/GenBank/DDBJ databases">
        <title>WGS assembly of Panicum hallii.</title>
        <authorList>
            <person name="Lovell J."/>
            <person name="Jenkins J."/>
            <person name="Lowry D."/>
            <person name="Mamidi S."/>
            <person name="Sreedasyam A."/>
            <person name="Weng X."/>
            <person name="Barry K."/>
            <person name="Bonette J."/>
            <person name="Campitelli B."/>
            <person name="Daum C."/>
            <person name="Gordon S."/>
            <person name="Gould B."/>
            <person name="Lipzen A."/>
            <person name="Macqueen A."/>
            <person name="Palacio-Mejia J."/>
            <person name="Plott C."/>
            <person name="Shakirov E."/>
            <person name="Shu S."/>
            <person name="Yoshinaga Y."/>
            <person name="Zane M."/>
            <person name="Rokhsar D."/>
            <person name="Grimwood J."/>
            <person name="Schmutz J."/>
            <person name="Juenger T."/>
        </authorList>
    </citation>
    <scope>NUCLEOTIDE SEQUENCE [LARGE SCALE GENOMIC DNA]</scope>
    <source>
        <strain evidence="1">FIL2</strain>
    </source>
</reference>
<evidence type="ECO:0000313" key="1">
    <source>
        <dbReference type="EMBL" id="PVH31212.1"/>
    </source>
</evidence>
<dbReference type="Proteomes" id="UP000243499">
    <property type="component" value="Chromosome 9"/>
</dbReference>
<organism evidence="1">
    <name type="scientific">Panicum hallii</name>
    <dbReference type="NCBI Taxonomy" id="206008"/>
    <lineage>
        <taxon>Eukaryota</taxon>
        <taxon>Viridiplantae</taxon>
        <taxon>Streptophyta</taxon>
        <taxon>Embryophyta</taxon>
        <taxon>Tracheophyta</taxon>
        <taxon>Spermatophyta</taxon>
        <taxon>Magnoliopsida</taxon>
        <taxon>Liliopsida</taxon>
        <taxon>Poales</taxon>
        <taxon>Poaceae</taxon>
        <taxon>PACMAD clade</taxon>
        <taxon>Panicoideae</taxon>
        <taxon>Panicodae</taxon>
        <taxon>Paniceae</taxon>
        <taxon>Panicinae</taxon>
        <taxon>Panicum</taxon>
        <taxon>Panicum sect. Panicum</taxon>
    </lineage>
</organism>
<protein>
    <submittedName>
        <fullName evidence="1">Uncharacterized protein</fullName>
    </submittedName>
</protein>
<name>A0A2T8I0Q4_9POAL</name>
<gene>
    <name evidence="1" type="ORF">PAHAL_9G083500</name>
</gene>
<proteinExistence type="predicted"/>
<dbReference type="AlphaFoldDB" id="A0A2T8I0Q4"/>
<dbReference type="EMBL" id="CM008054">
    <property type="protein sequence ID" value="PVH31212.1"/>
    <property type="molecule type" value="Genomic_DNA"/>
</dbReference>
<dbReference type="Gramene" id="PVH31212">
    <property type="protein sequence ID" value="PVH31212"/>
    <property type="gene ID" value="PAHAL_9G083500"/>
</dbReference>
<sequence length="69" mass="7580">MLQAFDIIELQCKLLIEHAKQLGKTTAPRWCGDLPELLLARTILEDESGSDFAAMAKEGTGIPDRSHGK</sequence>
<accession>A0A2T8I0Q4</accession>